<dbReference type="Pfam" id="PF00067">
    <property type="entry name" value="p450"/>
    <property type="match status" value="2"/>
</dbReference>
<dbReference type="GO" id="GO:0016705">
    <property type="term" value="F:oxidoreductase activity, acting on paired donors, with incorporation or reduction of molecular oxygen"/>
    <property type="evidence" value="ECO:0007669"/>
    <property type="project" value="InterPro"/>
</dbReference>
<evidence type="ECO:0000256" key="2">
    <source>
        <dbReference type="ARBA" id="ARBA00023033"/>
    </source>
</evidence>
<dbReference type="GO" id="GO:0020037">
    <property type="term" value="F:heme binding"/>
    <property type="evidence" value="ECO:0007669"/>
    <property type="project" value="InterPro"/>
</dbReference>
<keyword evidence="4" id="KW-1185">Reference proteome</keyword>
<accession>A0A2G9UEF4</accession>
<keyword evidence="2" id="KW-0560">Oxidoreductase</keyword>
<dbReference type="AlphaFoldDB" id="A0A2G9UEF4"/>
<dbReference type="InterPro" id="IPR036396">
    <property type="entry name" value="Cyt_P450_sf"/>
</dbReference>
<comment type="similarity">
    <text evidence="1">Belongs to the cytochrome P450 family.</text>
</comment>
<proteinExistence type="inferred from homology"/>
<dbReference type="GO" id="GO:0005506">
    <property type="term" value="F:iron ion binding"/>
    <property type="evidence" value="ECO:0007669"/>
    <property type="project" value="InterPro"/>
</dbReference>
<keyword evidence="2" id="KW-0503">Monooxygenase</keyword>
<reference evidence="3 4" key="1">
    <citation type="submission" date="2015-09" db="EMBL/GenBank/DDBJ databases">
        <title>Draft genome of the parasitic nematode Teladorsagia circumcincta isolate WARC Sus (inbred).</title>
        <authorList>
            <person name="Mitreva M."/>
        </authorList>
    </citation>
    <scope>NUCLEOTIDE SEQUENCE [LARGE SCALE GENOMIC DNA]</scope>
    <source>
        <strain evidence="3 4">S</strain>
    </source>
</reference>
<dbReference type="Proteomes" id="UP000230423">
    <property type="component" value="Unassembled WGS sequence"/>
</dbReference>
<dbReference type="OrthoDB" id="1055148at2759"/>
<dbReference type="PANTHER" id="PTHR24284">
    <property type="entry name" value="CYTOCHROME P450 FAMILY"/>
    <property type="match status" value="1"/>
</dbReference>
<dbReference type="SUPFAM" id="SSF48264">
    <property type="entry name" value="Cytochrome P450"/>
    <property type="match status" value="1"/>
</dbReference>
<evidence type="ECO:0000313" key="3">
    <source>
        <dbReference type="EMBL" id="PIO68112.1"/>
    </source>
</evidence>
<protein>
    <recommendedName>
        <fullName evidence="5">Unspecific monooxygenase</fullName>
    </recommendedName>
</protein>
<evidence type="ECO:0000256" key="1">
    <source>
        <dbReference type="ARBA" id="ARBA00010617"/>
    </source>
</evidence>
<dbReference type="Gene3D" id="1.10.630.10">
    <property type="entry name" value="Cytochrome P450"/>
    <property type="match status" value="2"/>
</dbReference>
<organism evidence="3 4">
    <name type="scientific">Teladorsagia circumcincta</name>
    <name type="common">Brown stomach worm</name>
    <name type="synonym">Ostertagia circumcincta</name>
    <dbReference type="NCBI Taxonomy" id="45464"/>
    <lineage>
        <taxon>Eukaryota</taxon>
        <taxon>Metazoa</taxon>
        <taxon>Ecdysozoa</taxon>
        <taxon>Nematoda</taxon>
        <taxon>Chromadorea</taxon>
        <taxon>Rhabditida</taxon>
        <taxon>Rhabditina</taxon>
        <taxon>Rhabditomorpha</taxon>
        <taxon>Strongyloidea</taxon>
        <taxon>Trichostrongylidae</taxon>
        <taxon>Teladorsagia</taxon>
    </lineage>
</organism>
<dbReference type="PRINTS" id="PR00463">
    <property type="entry name" value="EP450I"/>
</dbReference>
<name>A0A2G9UEF4_TELCI</name>
<evidence type="ECO:0000313" key="4">
    <source>
        <dbReference type="Proteomes" id="UP000230423"/>
    </source>
</evidence>
<dbReference type="PANTHER" id="PTHR24284:SF1">
    <property type="entry name" value="CYTOCHROME P450 FAMILY"/>
    <property type="match status" value="1"/>
</dbReference>
<dbReference type="InterPro" id="IPR002401">
    <property type="entry name" value="Cyt_P450_E_grp-I"/>
</dbReference>
<dbReference type="EMBL" id="KZ347253">
    <property type="protein sequence ID" value="PIO68112.1"/>
    <property type="molecule type" value="Genomic_DNA"/>
</dbReference>
<gene>
    <name evidence="3" type="ORF">TELCIR_10113</name>
</gene>
<sequence>MFAVVVLFLLSFVVYYVWLFYANVKRYPKGPTPLPVVGNLLLLFNFETVKAVSEATEDKLALWPDLIGDDFNGRSGLFPDTLYQSMHNGGIVFSQGDLWREQRRVSLQILRDFGMGKSAMEEQVSLSAQEFLNHMNSIKNKDEVDPRRPLQEQQDGISSSTYAFHTQDSSATQYSRWKITQSVREDVKKALQSWDDKQEPECFVHAYCQQMKTNPLLSYDNLINVCSDLFLAGMETTATTLRWGSLILAKHADIQEKIRSEILSVVDRNEKPSMSLKQRLPYTK</sequence>
<dbReference type="GO" id="GO:0004497">
    <property type="term" value="F:monooxygenase activity"/>
    <property type="evidence" value="ECO:0007669"/>
    <property type="project" value="UniProtKB-KW"/>
</dbReference>
<dbReference type="InterPro" id="IPR001128">
    <property type="entry name" value="Cyt_P450"/>
</dbReference>
<evidence type="ECO:0008006" key="5">
    <source>
        <dbReference type="Google" id="ProtNLM"/>
    </source>
</evidence>